<accession>A0A8S5NJU3</accession>
<reference evidence="1" key="1">
    <citation type="journal article" date="2021" name="Proc. Natl. Acad. Sci. U.S.A.">
        <title>A Catalog of Tens of Thousands of Viruses from Human Metagenomes Reveals Hidden Associations with Chronic Diseases.</title>
        <authorList>
            <person name="Tisza M.J."/>
            <person name="Buck C.B."/>
        </authorList>
    </citation>
    <scope>NUCLEOTIDE SEQUENCE</scope>
    <source>
        <strain evidence="1">CttFh17</strain>
    </source>
</reference>
<proteinExistence type="predicted"/>
<organism evidence="1">
    <name type="scientific">Siphoviridae sp. cttFh17</name>
    <dbReference type="NCBI Taxonomy" id="2826491"/>
    <lineage>
        <taxon>Viruses</taxon>
        <taxon>Duplodnaviria</taxon>
        <taxon>Heunggongvirae</taxon>
        <taxon>Uroviricota</taxon>
        <taxon>Caudoviricetes</taxon>
    </lineage>
</organism>
<protein>
    <submittedName>
        <fullName evidence="1">Uncharacterized protein</fullName>
    </submittedName>
</protein>
<dbReference type="EMBL" id="BK015176">
    <property type="protein sequence ID" value="DAD94496.1"/>
    <property type="molecule type" value="Genomic_DNA"/>
</dbReference>
<name>A0A8S5NJU3_9CAUD</name>
<evidence type="ECO:0000313" key="1">
    <source>
        <dbReference type="EMBL" id="DAD94496.1"/>
    </source>
</evidence>
<sequence>MASNFISYTKHGVAESTLLKATKVGHHYNLVNESKDIDNGSVAVIGDRKKADVFEAKVPAKGDKIVLILTAPKIYEEYTTKMQEESNFYNGKGEVMRAYEIQDTDRFTLSTEAFNSDAELAVGKYVFVDGTDFKLTTGEKPSMTEYGFVGHIYEVAANGNYRIWVDKNAQVYA</sequence>